<gene>
    <name evidence="1" type="ORF">Pint_35908</name>
</gene>
<dbReference type="Proteomes" id="UP001163603">
    <property type="component" value="Chromosome 9"/>
</dbReference>
<name>A0ACC0XZJ4_9ROSI</name>
<accession>A0ACC0XZJ4</accession>
<sequence>MEEVKQAMFAIGDDKTPGPDGYSAKFFQESWDIIRDEISKAIIDFFSHGRMLKEVNTNVLCNAPLEVRC</sequence>
<evidence type="ECO:0000313" key="2">
    <source>
        <dbReference type="Proteomes" id="UP001163603"/>
    </source>
</evidence>
<protein>
    <submittedName>
        <fullName evidence="1">Uncharacterized protein</fullName>
    </submittedName>
</protein>
<keyword evidence="2" id="KW-1185">Reference proteome</keyword>
<evidence type="ECO:0000313" key="1">
    <source>
        <dbReference type="EMBL" id="KAJ0027531.1"/>
    </source>
</evidence>
<comment type="caution">
    <text evidence="1">The sequence shown here is derived from an EMBL/GenBank/DDBJ whole genome shotgun (WGS) entry which is preliminary data.</text>
</comment>
<reference evidence="2" key="1">
    <citation type="journal article" date="2023" name="G3 (Bethesda)">
        <title>Genome assembly and association tests identify interacting loci associated with vigor, precocity, and sex in interspecific pistachio rootstocks.</title>
        <authorList>
            <person name="Palmer W."/>
            <person name="Jacygrad E."/>
            <person name="Sagayaradj S."/>
            <person name="Cavanaugh K."/>
            <person name="Han R."/>
            <person name="Bertier L."/>
            <person name="Beede B."/>
            <person name="Kafkas S."/>
            <person name="Golino D."/>
            <person name="Preece J."/>
            <person name="Michelmore R."/>
        </authorList>
    </citation>
    <scope>NUCLEOTIDE SEQUENCE [LARGE SCALE GENOMIC DNA]</scope>
</reference>
<organism evidence="1 2">
    <name type="scientific">Pistacia integerrima</name>
    <dbReference type="NCBI Taxonomy" id="434235"/>
    <lineage>
        <taxon>Eukaryota</taxon>
        <taxon>Viridiplantae</taxon>
        <taxon>Streptophyta</taxon>
        <taxon>Embryophyta</taxon>
        <taxon>Tracheophyta</taxon>
        <taxon>Spermatophyta</taxon>
        <taxon>Magnoliopsida</taxon>
        <taxon>eudicotyledons</taxon>
        <taxon>Gunneridae</taxon>
        <taxon>Pentapetalae</taxon>
        <taxon>rosids</taxon>
        <taxon>malvids</taxon>
        <taxon>Sapindales</taxon>
        <taxon>Anacardiaceae</taxon>
        <taxon>Pistacia</taxon>
    </lineage>
</organism>
<dbReference type="EMBL" id="CM047744">
    <property type="protein sequence ID" value="KAJ0027531.1"/>
    <property type="molecule type" value="Genomic_DNA"/>
</dbReference>
<proteinExistence type="predicted"/>